<gene>
    <name evidence="1" type="ORF">AMJ44_14270</name>
</gene>
<accession>A0A0S7XM91</accession>
<comment type="caution">
    <text evidence="1">The sequence shown here is derived from an EMBL/GenBank/DDBJ whole genome shotgun (WGS) entry which is preliminary data.</text>
</comment>
<evidence type="ECO:0000313" key="1">
    <source>
        <dbReference type="EMBL" id="KPJ63568.1"/>
    </source>
</evidence>
<organism evidence="1 2">
    <name type="scientific">candidate division WOR-1 bacterium DG_54_3</name>
    <dbReference type="NCBI Taxonomy" id="1703775"/>
    <lineage>
        <taxon>Bacteria</taxon>
        <taxon>Bacillati</taxon>
        <taxon>Saganbacteria</taxon>
    </lineage>
</organism>
<dbReference type="AlphaFoldDB" id="A0A0S7XM91"/>
<dbReference type="Proteomes" id="UP000051861">
    <property type="component" value="Unassembled WGS sequence"/>
</dbReference>
<dbReference type="EMBL" id="LIZX01000230">
    <property type="protein sequence ID" value="KPJ63568.1"/>
    <property type="molecule type" value="Genomic_DNA"/>
</dbReference>
<reference evidence="1 2" key="1">
    <citation type="journal article" date="2015" name="Microbiome">
        <title>Genomic resolution of linkages in carbon, nitrogen, and sulfur cycling among widespread estuary sediment bacteria.</title>
        <authorList>
            <person name="Baker B.J."/>
            <person name="Lazar C.S."/>
            <person name="Teske A.P."/>
            <person name="Dick G.J."/>
        </authorList>
    </citation>
    <scope>NUCLEOTIDE SEQUENCE [LARGE SCALE GENOMIC DNA]</scope>
    <source>
        <strain evidence="1">DG_54_3</strain>
    </source>
</reference>
<name>A0A0S7XM91_UNCSA</name>
<evidence type="ECO:0000313" key="2">
    <source>
        <dbReference type="Proteomes" id="UP000051861"/>
    </source>
</evidence>
<sequence>MREFLPLTVVTSIIIFLWGCAPAPPVTTGRPLKDEKIIRIQPGKTTKGDIIEWFGAPMAIAVQGEILKIQTEASWAKGNPRGGYYFEIDSDTFFELFSSKHELTEYHRIYYYYRAVSTKSAVILLLYFYESGRTVIDRLWILVNEETGIVEDYVFRKY</sequence>
<protein>
    <submittedName>
        <fullName evidence="1">Uncharacterized protein</fullName>
    </submittedName>
</protein>
<proteinExistence type="predicted"/>